<comment type="catalytic activity">
    <reaction evidence="3">
        <text>glycyl-tRNA(Ala) + H2O = tRNA(Ala) + glycine + H(+)</text>
        <dbReference type="Rhea" id="RHEA:53744"/>
        <dbReference type="Rhea" id="RHEA-COMP:9657"/>
        <dbReference type="Rhea" id="RHEA-COMP:13640"/>
        <dbReference type="ChEBI" id="CHEBI:15377"/>
        <dbReference type="ChEBI" id="CHEBI:15378"/>
        <dbReference type="ChEBI" id="CHEBI:57305"/>
        <dbReference type="ChEBI" id="CHEBI:78442"/>
        <dbReference type="ChEBI" id="CHEBI:78522"/>
    </reaction>
</comment>
<comment type="caution">
    <text evidence="4">The sequence shown here is derived from an EMBL/GenBank/DDBJ whole genome shotgun (WGS) entry which is preliminary data.</text>
</comment>
<dbReference type="AlphaFoldDB" id="A0A081K973"/>
<dbReference type="SUPFAM" id="SSF69500">
    <property type="entry name" value="DTD-like"/>
    <property type="match status" value="1"/>
</dbReference>
<dbReference type="RefSeq" id="WP_020580692.1">
    <property type="nucleotide sequence ID" value="NZ_JOJP01000001.1"/>
</dbReference>
<dbReference type="GO" id="GO:0106026">
    <property type="term" value="F:Gly-tRNA(Ala) deacylase activity"/>
    <property type="evidence" value="ECO:0007669"/>
    <property type="project" value="UniProtKB-UniRule"/>
</dbReference>
<dbReference type="HAMAP" id="MF_00518">
    <property type="entry name" value="Deacylase_Dtd"/>
    <property type="match status" value="1"/>
</dbReference>
<dbReference type="EC" id="3.1.1.-" evidence="3"/>
<evidence type="ECO:0000313" key="5">
    <source>
        <dbReference type="Proteomes" id="UP000027997"/>
    </source>
</evidence>
<dbReference type="PANTHER" id="PTHR10472">
    <property type="entry name" value="D-TYROSYL-TRNA TYR DEACYLASE"/>
    <property type="match status" value="1"/>
</dbReference>
<keyword evidence="3" id="KW-0820">tRNA-binding</keyword>
<evidence type="ECO:0000256" key="2">
    <source>
        <dbReference type="ARBA" id="ARBA00022801"/>
    </source>
</evidence>
<accession>A0A081K973</accession>
<dbReference type="CDD" id="cd00563">
    <property type="entry name" value="Dtyr_deacylase"/>
    <property type="match status" value="1"/>
</dbReference>
<keyword evidence="3" id="KW-0963">Cytoplasm</keyword>
<dbReference type="GO" id="GO:0019478">
    <property type="term" value="P:D-amino acid catabolic process"/>
    <property type="evidence" value="ECO:0007669"/>
    <property type="project" value="UniProtKB-UniRule"/>
</dbReference>
<dbReference type="STRING" id="305900.GV64_08055"/>
<comment type="subcellular location">
    <subcellularLocation>
        <location evidence="3">Cytoplasm</location>
    </subcellularLocation>
</comment>
<dbReference type="InterPro" id="IPR003732">
    <property type="entry name" value="Daa-tRNA_deacyls_DTD"/>
</dbReference>
<dbReference type="eggNOG" id="COG1490">
    <property type="taxonomic scope" value="Bacteria"/>
</dbReference>
<sequence>MKGLIQRVKHASVVVDGETVGEIGTGILLLLGIEKGDDSALADKLLDKVLKYRIFSDEQGKMNLGLKDVGGGLLIVSQFTLVADTRKGLRPSFSSGASPEQGERLYNYFVEQAQELHQEVATGRFGADMKVSLLNDGPVTFMLEV</sequence>
<name>A0A081K973_9GAMM</name>
<dbReference type="GO" id="GO:0000049">
    <property type="term" value="F:tRNA binding"/>
    <property type="evidence" value="ECO:0007669"/>
    <property type="project" value="UniProtKB-UniRule"/>
</dbReference>
<dbReference type="PANTHER" id="PTHR10472:SF5">
    <property type="entry name" value="D-AMINOACYL-TRNA DEACYLASE 1"/>
    <property type="match status" value="1"/>
</dbReference>
<feature type="short sequence motif" description="Gly-cisPro motif, important for rejection of L-amino acids" evidence="3">
    <location>
        <begin position="137"/>
        <end position="138"/>
    </location>
</feature>
<dbReference type="EMBL" id="JOJP01000001">
    <property type="protein sequence ID" value="KEI70699.1"/>
    <property type="molecule type" value="Genomic_DNA"/>
</dbReference>
<keyword evidence="3" id="KW-0694">RNA-binding</keyword>
<comment type="subunit">
    <text evidence="3">Homodimer.</text>
</comment>
<dbReference type="Gene3D" id="3.50.80.10">
    <property type="entry name" value="D-tyrosyl-tRNA(Tyr) deacylase"/>
    <property type="match status" value="1"/>
</dbReference>
<keyword evidence="5" id="KW-1185">Reference proteome</keyword>
<dbReference type="GO" id="GO:0005737">
    <property type="term" value="C:cytoplasm"/>
    <property type="evidence" value="ECO:0007669"/>
    <property type="project" value="UniProtKB-SubCell"/>
</dbReference>
<dbReference type="GO" id="GO:0051500">
    <property type="term" value="F:D-tyrosyl-tRNA(Tyr) deacylase activity"/>
    <property type="evidence" value="ECO:0007669"/>
    <property type="project" value="TreeGrafter"/>
</dbReference>
<evidence type="ECO:0000256" key="1">
    <source>
        <dbReference type="ARBA" id="ARBA00009673"/>
    </source>
</evidence>
<evidence type="ECO:0000313" key="4">
    <source>
        <dbReference type="EMBL" id="KEI70699.1"/>
    </source>
</evidence>
<dbReference type="InterPro" id="IPR023509">
    <property type="entry name" value="DTD-like_sf"/>
</dbReference>
<reference evidence="4 5" key="1">
    <citation type="submission" date="2014-06" db="EMBL/GenBank/DDBJ databases">
        <title>Whole Genome Sequences of Three Symbiotic Endozoicomonas Bacteria.</title>
        <authorList>
            <person name="Neave M.J."/>
            <person name="Apprill A."/>
            <person name="Voolstra C.R."/>
        </authorList>
    </citation>
    <scope>NUCLEOTIDE SEQUENCE [LARGE SCALE GENOMIC DNA]</scope>
    <source>
        <strain evidence="4 5">DSM 22380</strain>
    </source>
</reference>
<proteinExistence type="inferred from homology"/>
<dbReference type="Pfam" id="PF02580">
    <property type="entry name" value="Tyr_Deacylase"/>
    <property type="match status" value="1"/>
</dbReference>
<comment type="catalytic activity">
    <reaction evidence="3">
        <text>a D-aminoacyl-tRNA + H2O = a tRNA + a D-alpha-amino acid + H(+)</text>
        <dbReference type="Rhea" id="RHEA:13953"/>
        <dbReference type="Rhea" id="RHEA-COMP:10123"/>
        <dbReference type="Rhea" id="RHEA-COMP:10124"/>
        <dbReference type="ChEBI" id="CHEBI:15377"/>
        <dbReference type="ChEBI" id="CHEBI:15378"/>
        <dbReference type="ChEBI" id="CHEBI:59871"/>
        <dbReference type="ChEBI" id="CHEBI:78442"/>
        <dbReference type="ChEBI" id="CHEBI:79333"/>
        <dbReference type="EC" id="3.1.1.96"/>
    </reaction>
</comment>
<comment type="domain">
    <text evidence="3">A Gly-cisPro motif from one monomer fits into the active site of the other monomer to allow specific chiral rejection of L-amino acids.</text>
</comment>
<dbReference type="EC" id="3.1.1.96" evidence="3"/>
<protein>
    <recommendedName>
        <fullName evidence="3">D-aminoacyl-tRNA deacylase</fullName>
        <shortName evidence="3">DTD</shortName>
        <ecNumber evidence="3">3.1.1.96</ecNumber>
    </recommendedName>
    <alternativeName>
        <fullName evidence="3">Gly-tRNA(Ala) deacylase</fullName>
        <ecNumber evidence="3">3.1.1.-</ecNumber>
    </alternativeName>
</protein>
<comment type="similarity">
    <text evidence="1 3">Belongs to the DTD family.</text>
</comment>
<dbReference type="FunFam" id="3.50.80.10:FF:000001">
    <property type="entry name" value="D-aminoacyl-tRNA deacylase"/>
    <property type="match status" value="1"/>
</dbReference>
<evidence type="ECO:0000256" key="3">
    <source>
        <dbReference type="HAMAP-Rule" id="MF_00518"/>
    </source>
</evidence>
<keyword evidence="2 3" id="KW-0378">Hydrolase</keyword>
<dbReference type="Proteomes" id="UP000027997">
    <property type="component" value="Unassembled WGS sequence"/>
</dbReference>
<organism evidence="4 5">
    <name type="scientific">Endozoicomonas elysicola</name>
    <dbReference type="NCBI Taxonomy" id="305900"/>
    <lineage>
        <taxon>Bacteria</taxon>
        <taxon>Pseudomonadati</taxon>
        <taxon>Pseudomonadota</taxon>
        <taxon>Gammaproteobacteria</taxon>
        <taxon>Oceanospirillales</taxon>
        <taxon>Endozoicomonadaceae</taxon>
        <taxon>Endozoicomonas</taxon>
    </lineage>
</organism>
<gene>
    <name evidence="3" type="primary">dtd</name>
    <name evidence="4" type="ORF">GV64_08055</name>
</gene>
<comment type="function">
    <text evidence="3">An aminoacyl-tRNA editing enzyme that deacylates mischarged D-aminoacyl-tRNAs. Also deacylates mischarged glycyl-tRNA(Ala), protecting cells against glycine mischarging by AlaRS. Acts via tRNA-based rather than protein-based catalysis; rejects L-amino acids rather than detecting D-amino acids in the active site. By recycling D-aminoacyl-tRNA to D-amino acids and free tRNA molecules, this enzyme counteracts the toxicity associated with the formation of D-aminoacyl-tRNA entities in vivo and helps enforce protein L-homochirality.</text>
</comment>
<dbReference type="NCBIfam" id="TIGR00256">
    <property type="entry name" value="D-aminoacyl-tRNA deacylase"/>
    <property type="match status" value="1"/>
</dbReference>
<dbReference type="GO" id="GO:0043908">
    <property type="term" value="F:Ser(Gly)-tRNA(Ala) hydrolase activity"/>
    <property type="evidence" value="ECO:0007669"/>
    <property type="project" value="UniProtKB-UniRule"/>
</dbReference>